<dbReference type="Proteomes" id="UP000544107">
    <property type="component" value="Unassembled WGS sequence"/>
</dbReference>
<comment type="catalytic activity">
    <reaction evidence="7 8">
        <text>shikimate + NADP(+) = 3-dehydroshikimate + NADPH + H(+)</text>
        <dbReference type="Rhea" id="RHEA:17737"/>
        <dbReference type="ChEBI" id="CHEBI:15378"/>
        <dbReference type="ChEBI" id="CHEBI:16630"/>
        <dbReference type="ChEBI" id="CHEBI:36208"/>
        <dbReference type="ChEBI" id="CHEBI:57783"/>
        <dbReference type="ChEBI" id="CHEBI:58349"/>
        <dbReference type="EC" id="1.1.1.25"/>
    </reaction>
</comment>
<dbReference type="InterPro" id="IPR013708">
    <property type="entry name" value="Shikimate_DH-bd_N"/>
</dbReference>
<evidence type="ECO:0000256" key="7">
    <source>
        <dbReference type="ARBA" id="ARBA00049442"/>
    </source>
</evidence>
<feature type="binding site" evidence="8">
    <location>
        <position position="227"/>
    </location>
    <ligand>
        <name>shikimate</name>
        <dbReference type="ChEBI" id="CHEBI:36208"/>
    </ligand>
</feature>
<proteinExistence type="inferred from homology"/>
<dbReference type="PANTHER" id="PTHR21089">
    <property type="entry name" value="SHIKIMATE DEHYDROGENASE"/>
    <property type="match status" value="1"/>
</dbReference>
<dbReference type="GO" id="GO:0009423">
    <property type="term" value="P:chorismate biosynthetic process"/>
    <property type="evidence" value="ECO:0007669"/>
    <property type="project" value="UniProtKB-UniRule"/>
</dbReference>
<keyword evidence="3 8" id="KW-0028">Amino-acid biosynthesis</keyword>
<feature type="binding site" evidence="8">
    <location>
        <begin position="136"/>
        <end position="140"/>
    </location>
    <ligand>
        <name>NADP(+)</name>
        <dbReference type="ChEBI" id="CHEBI:58349"/>
    </ligand>
</feature>
<dbReference type="InterPro" id="IPR022893">
    <property type="entry name" value="Shikimate_DH_fam"/>
</dbReference>
<feature type="binding site" evidence="8">
    <location>
        <position position="87"/>
    </location>
    <ligand>
        <name>NADP(+)</name>
        <dbReference type="ChEBI" id="CHEBI:58349"/>
    </ligand>
</feature>
<evidence type="ECO:0000256" key="5">
    <source>
        <dbReference type="ARBA" id="ARBA00023002"/>
    </source>
</evidence>
<dbReference type="InterPro" id="IPR041121">
    <property type="entry name" value="SDH_C"/>
</dbReference>
<dbReference type="Gene3D" id="3.40.50.10860">
    <property type="entry name" value="Leucine Dehydrogenase, chain A, domain 1"/>
    <property type="match status" value="1"/>
</dbReference>
<evidence type="ECO:0000256" key="8">
    <source>
        <dbReference type="HAMAP-Rule" id="MF_00222"/>
    </source>
</evidence>
<evidence type="ECO:0000259" key="11">
    <source>
        <dbReference type="Pfam" id="PF18317"/>
    </source>
</evidence>
<feature type="binding site" evidence="8">
    <location>
        <position position="248"/>
    </location>
    <ligand>
        <name>NADP(+)</name>
        <dbReference type="ChEBI" id="CHEBI:58349"/>
    </ligand>
</feature>
<dbReference type="OrthoDB" id="9792692at2"/>
<comment type="function">
    <text evidence="8">Involved in the biosynthesis of the chorismate, which leads to the biosynthesis of aromatic amino acids. Catalyzes the reversible NADPH linked reduction of 3-dehydroshikimate (DHSA) to yield shikimate (SA).</text>
</comment>
<dbReference type="Proteomes" id="UP000185598">
    <property type="component" value="Unassembled WGS sequence"/>
</dbReference>
<name>A0A1Q9A299_9HYPH</name>
<evidence type="ECO:0000313" key="13">
    <source>
        <dbReference type="EMBL" id="OLP48698.1"/>
    </source>
</evidence>
<dbReference type="GO" id="GO:0019632">
    <property type="term" value="P:shikimate metabolic process"/>
    <property type="evidence" value="ECO:0007669"/>
    <property type="project" value="InterPro"/>
</dbReference>
<dbReference type="PANTHER" id="PTHR21089:SF1">
    <property type="entry name" value="BIFUNCTIONAL 3-DEHYDROQUINATE DEHYDRATASE_SHIKIMATE DEHYDROGENASE, CHLOROPLASTIC"/>
    <property type="match status" value="1"/>
</dbReference>
<dbReference type="EMBL" id="JACIED010000004">
    <property type="protein sequence ID" value="MBB4008985.1"/>
    <property type="molecule type" value="Genomic_DNA"/>
</dbReference>
<evidence type="ECO:0000256" key="2">
    <source>
        <dbReference type="ARBA" id="ARBA00012962"/>
    </source>
</evidence>
<dbReference type="SUPFAM" id="SSF53223">
    <property type="entry name" value="Aminoacid dehydrogenase-like, N-terminal domain"/>
    <property type="match status" value="1"/>
</dbReference>
<keyword evidence="14" id="KW-1185">Reference proteome</keyword>
<organism evidence="13 14">
    <name type="scientific">Allorhizobium taibaishanense</name>
    <dbReference type="NCBI Taxonomy" id="887144"/>
    <lineage>
        <taxon>Bacteria</taxon>
        <taxon>Pseudomonadati</taxon>
        <taxon>Pseudomonadota</taxon>
        <taxon>Alphaproteobacteria</taxon>
        <taxon>Hyphomicrobiales</taxon>
        <taxon>Rhizobiaceae</taxon>
        <taxon>Rhizobium/Agrobacterium group</taxon>
        <taxon>Allorhizobium</taxon>
    </lineage>
</organism>
<feature type="active site" description="Proton acceptor" evidence="8">
    <location>
        <position position="75"/>
    </location>
</feature>
<dbReference type="Pfam" id="PF01488">
    <property type="entry name" value="Shikimate_DH"/>
    <property type="match status" value="1"/>
</dbReference>
<dbReference type="AlphaFoldDB" id="A0A1Q9A299"/>
<comment type="subunit">
    <text evidence="8">Homodimer.</text>
</comment>
<dbReference type="HAMAP" id="MF_00222">
    <property type="entry name" value="Shikimate_DH_AroE"/>
    <property type="match status" value="1"/>
</dbReference>
<dbReference type="Pfam" id="PF18317">
    <property type="entry name" value="SDH_C"/>
    <property type="match status" value="1"/>
</dbReference>
<dbReference type="EMBL" id="MKIN01000023">
    <property type="protein sequence ID" value="OLP48698.1"/>
    <property type="molecule type" value="Genomic_DNA"/>
</dbReference>
<evidence type="ECO:0000256" key="3">
    <source>
        <dbReference type="ARBA" id="ARBA00022605"/>
    </source>
</evidence>
<evidence type="ECO:0000256" key="4">
    <source>
        <dbReference type="ARBA" id="ARBA00022857"/>
    </source>
</evidence>
<keyword evidence="5 8" id="KW-0560">Oxidoreductase</keyword>
<dbReference type="InterPro" id="IPR036291">
    <property type="entry name" value="NAD(P)-bd_dom_sf"/>
</dbReference>
<evidence type="ECO:0000313" key="12">
    <source>
        <dbReference type="EMBL" id="MBB4008985.1"/>
    </source>
</evidence>
<dbReference type="InterPro" id="IPR011342">
    <property type="entry name" value="Shikimate_DH"/>
</dbReference>
<dbReference type="RefSeq" id="WP_075616009.1">
    <property type="nucleotide sequence ID" value="NZ_JACIED010000004.1"/>
</dbReference>
<dbReference type="CDD" id="cd01065">
    <property type="entry name" value="NAD_bind_Shikimate_DH"/>
    <property type="match status" value="1"/>
</dbReference>
<evidence type="ECO:0000259" key="10">
    <source>
        <dbReference type="Pfam" id="PF08501"/>
    </source>
</evidence>
<protein>
    <recommendedName>
        <fullName evidence="2 8">Shikimate dehydrogenase (NADP(+))</fullName>
        <shortName evidence="8">SDH</shortName>
        <ecNumber evidence="2 8">1.1.1.25</ecNumber>
    </recommendedName>
</protein>
<dbReference type="STRING" id="887144.BJF91_01810"/>
<feature type="binding site" evidence="8">
    <location>
        <begin position="160"/>
        <end position="165"/>
    </location>
    <ligand>
        <name>NADP(+)</name>
        <dbReference type="ChEBI" id="CHEBI:58349"/>
    </ligand>
</feature>
<feature type="binding site" evidence="8">
    <location>
        <position position="225"/>
    </location>
    <ligand>
        <name>NADP(+)</name>
        <dbReference type="ChEBI" id="CHEBI:58349"/>
    </ligand>
</feature>
<dbReference type="EC" id="1.1.1.25" evidence="2 8"/>
<feature type="binding site" evidence="8">
    <location>
        <position position="111"/>
    </location>
    <ligand>
        <name>shikimate</name>
        <dbReference type="ChEBI" id="CHEBI:36208"/>
    </ligand>
</feature>
<evidence type="ECO:0000313" key="14">
    <source>
        <dbReference type="Proteomes" id="UP000185598"/>
    </source>
</evidence>
<dbReference type="GO" id="GO:0005829">
    <property type="term" value="C:cytosol"/>
    <property type="evidence" value="ECO:0007669"/>
    <property type="project" value="TreeGrafter"/>
</dbReference>
<sequence length="286" mass="31251">MHDSRETLAPAAFVAGFPIKHSRSPLIHSYWLRQHGLEGDYRKVEVAPDDFANFLDGVKSGRNPYRGGNVTIPHKEAAYRIADVRDEVVVRLGAANTLWLEEGRLHATNTDVYGFLANLDQRCQGWDAAKRAVVLGAGGASRAIVHGLLDRGLERIDIVNRTEARAQELAAHFGEAVAGHGMEKLHHVLRGTQLLVNTTSLGMNGEDVPQIDWGSFSPHALVTDIVYTPLETGLLRQAKAAGLATVDGLGMLLHQAVPGFEKWFGIRPEVTDELRQLVIADLEAHG</sequence>
<dbReference type="NCBIfam" id="TIGR00507">
    <property type="entry name" value="aroE"/>
    <property type="match status" value="1"/>
</dbReference>
<feature type="binding site" evidence="8">
    <location>
        <position position="96"/>
    </location>
    <ligand>
        <name>shikimate</name>
        <dbReference type="ChEBI" id="CHEBI:36208"/>
    </ligand>
</feature>
<feature type="domain" description="SDH C-terminal" evidence="11">
    <location>
        <begin position="248"/>
        <end position="270"/>
    </location>
</feature>
<reference evidence="12 15" key="2">
    <citation type="submission" date="2020-08" db="EMBL/GenBank/DDBJ databases">
        <title>Genomic Encyclopedia of Type Strains, Phase IV (KMG-IV): sequencing the most valuable type-strain genomes for metagenomic binning, comparative biology and taxonomic classification.</title>
        <authorList>
            <person name="Goeker M."/>
        </authorList>
    </citation>
    <scope>NUCLEOTIDE SEQUENCE [LARGE SCALE GENOMIC DNA]</scope>
    <source>
        <strain evidence="12 15">DSM 100021</strain>
    </source>
</reference>
<dbReference type="Pfam" id="PF08501">
    <property type="entry name" value="Shikimate_dh_N"/>
    <property type="match status" value="1"/>
</dbReference>
<dbReference type="GO" id="GO:0009073">
    <property type="term" value="P:aromatic amino acid family biosynthetic process"/>
    <property type="evidence" value="ECO:0007669"/>
    <property type="project" value="UniProtKB-KW"/>
</dbReference>
<keyword evidence="4 8" id="KW-0521">NADP</keyword>
<feature type="domain" description="Shikimate dehydrogenase substrate binding N-terminal" evidence="10">
    <location>
        <begin position="14"/>
        <end position="98"/>
    </location>
</feature>
<feature type="binding site" evidence="8">
    <location>
        <position position="255"/>
    </location>
    <ligand>
        <name>shikimate</name>
        <dbReference type="ChEBI" id="CHEBI:36208"/>
    </ligand>
</feature>
<accession>A0A1Q9A299</accession>
<feature type="binding site" evidence="8">
    <location>
        <begin position="22"/>
        <end position="24"/>
    </location>
    <ligand>
        <name>shikimate</name>
        <dbReference type="ChEBI" id="CHEBI:36208"/>
    </ligand>
</feature>
<comment type="caution">
    <text evidence="13">The sequence shown here is derived from an EMBL/GenBank/DDBJ whole genome shotgun (WGS) entry which is preliminary data.</text>
</comment>
<keyword evidence="6 8" id="KW-0057">Aromatic amino acid biosynthesis</keyword>
<comment type="pathway">
    <text evidence="1 8">Metabolic intermediate biosynthesis; chorismate biosynthesis; chorismate from D-erythrose 4-phosphate and phosphoenolpyruvate: step 4/7.</text>
</comment>
<dbReference type="NCBIfam" id="NF001312">
    <property type="entry name" value="PRK00258.1-4"/>
    <property type="match status" value="1"/>
</dbReference>
<gene>
    <name evidence="8" type="primary">aroE</name>
    <name evidence="13" type="ORF">BJF91_01810</name>
    <name evidence="12" type="ORF">GGQ71_003267</name>
</gene>
<evidence type="ECO:0000256" key="6">
    <source>
        <dbReference type="ARBA" id="ARBA00023141"/>
    </source>
</evidence>
<evidence type="ECO:0000313" key="15">
    <source>
        <dbReference type="Proteomes" id="UP000544107"/>
    </source>
</evidence>
<dbReference type="Gene3D" id="3.40.50.720">
    <property type="entry name" value="NAD(P)-binding Rossmann-like Domain"/>
    <property type="match status" value="1"/>
</dbReference>
<reference evidence="13 14" key="1">
    <citation type="submission" date="2016-09" db="EMBL/GenBank/DDBJ databases">
        <title>Rhizobium oryziradicis sp. nov., isolated from the root of rice.</title>
        <authorList>
            <person name="Zhao J."/>
            <person name="Zhang X."/>
        </authorList>
    </citation>
    <scope>NUCLEOTIDE SEQUENCE [LARGE SCALE GENOMIC DNA]</scope>
    <source>
        <strain evidence="13 14">14971</strain>
    </source>
</reference>
<evidence type="ECO:0000259" key="9">
    <source>
        <dbReference type="Pfam" id="PF01488"/>
    </source>
</evidence>
<evidence type="ECO:0000256" key="1">
    <source>
        <dbReference type="ARBA" id="ARBA00004871"/>
    </source>
</evidence>
<dbReference type="GO" id="GO:0008652">
    <property type="term" value="P:amino acid biosynthetic process"/>
    <property type="evidence" value="ECO:0007669"/>
    <property type="project" value="UniProtKB-KW"/>
</dbReference>
<dbReference type="GO" id="GO:0050661">
    <property type="term" value="F:NADP binding"/>
    <property type="evidence" value="ECO:0007669"/>
    <property type="project" value="InterPro"/>
</dbReference>
<comment type="similarity">
    <text evidence="8">Belongs to the shikimate dehydrogenase family.</text>
</comment>
<dbReference type="GO" id="GO:0004764">
    <property type="term" value="F:shikimate 3-dehydrogenase (NADP+) activity"/>
    <property type="evidence" value="ECO:0007669"/>
    <property type="project" value="UniProtKB-UniRule"/>
</dbReference>
<feature type="binding site" evidence="8">
    <location>
        <position position="71"/>
    </location>
    <ligand>
        <name>shikimate</name>
        <dbReference type="ChEBI" id="CHEBI:36208"/>
    </ligand>
</feature>
<dbReference type="InterPro" id="IPR046346">
    <property type="entry name" value="Aminoacid_DH-like_N_sf"/>
</dbReference>
<feature type="domain" description="Quinate/shikimate 5-dehydrogenase/glutamyl-tRNA reductase" evidence="9">
    <location>
        <begin position="129"/>
        <end position="200"/>
    </location>
</feature>
<dbReference type="SUPFAM" id="SSF51735">
    <property type="entry name" value="NAD(P)-binding Rossmann-fold domains"/>
    <property type="match status" value="1"/>
</dbReference>
<dbReference type="UniPathway" id="UPA00053">
    <property type="reaction ID" value="UER00087"/>
</dbReference>
<dbReference type="InterPro" id="IPR006151">
    <property type="entry name" value="Shikm_DH/Glu-tRNA_Rdtase"/>
</dbReference>